<keyword evidence="3" id="KW-0862">Zinc</keyword>
<sequence>MAHSEPEDPFVCTLCNKPFTKPKILPCFHTFCELCLVQYVNKTGGLRKQKFRFLCPVCQRNVFVPEGGVHDFQNNFYIRPTSAQKQNGEVSPAAERQSLSNGHSHSRSSSRASGLHVQLTEILLDVHKITKYLFEEKENTTAYADRVMDNASELKSELIQMRDDVNKLVNEAYEEAMGSLKQSIQNELNHIDEHSAMLKRTRTRADSVEKRAQVAMTESDVTIMLSERDALEEICAQLRNSLPSVLEEKRRFVIEKPEQSVNNLITARTLFGTVVAEDFDSVPSTSNSDR</sequence>
<dbReference type="AlphaFoldDB" id="A0ABD0KC39"/>
<reference evidence="8 9" key="1">
    <citation type="journal article" date="2023" name="Sci. Data">
        <title>Genome assembly of the Korean intertidal mud-creeper Batillaria attramentaria.</title>
        <authorList>
            <person name="Patra A.K."/>
            <person name="Ho P.T."/>
            <person name="Jun S."/>
            <person name="Lee S.J."/>
            <person name="Kim Y."/>
            <person name="Won Y.J."/>
        </authorList>
    </citation>
    <scope>NUCLEOTIDE SEQUENCE [LARGE SCALE GENOMIC DNA]</scope>
    <source>
        <strain evidence="8">Wonlab-2016</strain>
    </source>
</reference>
<dbReference type="EMBL" id="JACVVK020000208">
    <property type="protein sequence ID" value="KAK7484536.1"/>
    <property type="molecule type" value="Genomic_DNA"/>
</dbReference>
<dbReference type="Proteomes" id="UP001519460">
    <property type="component" value="Unassembled WGS sequence"/>
</dbReference>
<dbReference type="Pfam" id="PF13445">
    <property type="entry name" value="zf-RING_UBOX"/>
    <property type="match status" value="1"/>
</dbReference>
<keyword evidence="9" id="KW-1185">Reference proteome</keyword>
<dbReference type="SUPFAM" id="SSF57850">
    <property type="entry name" value="RING/U-box"/>
    <property type="match status" value="1"/>
</dbReference>
<dbReference type="GO" id="GO:0008270">
    <property type="term" value="F:zinc ion binding"/>
    <property type="evidence" value="ECO:0007669"/>
    <property type="project" value="UniProtKB-KW"/>
</dbReference>
<comment type="caution">
    <text evidence="8">The sequence shown here is derived from an EMBL/GenBank/DDBJ whole genome shotgun (WGS) entry which is preliminary data.</text>
</comment>
<gene>
    <name evidence="8" type="ORF">BaRGS_00024168</name>
</gene>
<name>A0ABD0KC39_9CAEN</name>
<dbReference type="SMART" id="SM00184">
    <property type="entry name" value="RING"/>
    <property type="match status" value="1"/>
</dbReference>
<dbReference type="Gene3D" id="3.30.40.10">
    <property type="entry name" value="Zinc/RING finger domain, C3HC4 (zinc finger)"/>
    <property type="match status" value="1"/>
</dbReference>
<dbReference type="InterPro" id="IPR027370">
    <property type="entry name" value="Znf-RING_euk"/>
</dbReference>
<evidence type="ECO:0000256" key="1">
    <source>
        <dbReference type="ARBA" id="ARBA00022723"/>
    </source>
</evidence>
<keyword evidence="5" id="KW-0175">Coiled coil</keyword>
<dbReference type="PROSITE" id="PS50089">
    <property type="entry name" value="ZF_RING_2"/>
    <property type="match status" value="1"/>
</dbReference>
<feature type="region of interest" description="Disordered" evidence="6">
    <location>
        <begin position="83"/>
        <end position="113"/>
    </location>
</feature>
<dbReference type="InterPro" id="IPR013083">
    <property type="entry name" value="Znf_RING/FYVE/PHD"/>
</dbReference>
<evidence type="ECO:0000256" key="5">
    <source>
        <dbReference type="SAM" id="Coils"/>
    </source>
</evidence>
<dbReference type="PANTHER" id="PTHR25462">
    <property type="entry name" value="BONUS, ISOFORM C-RELATED"/>
    <property type="match status" value="1"/>
</dbReference>
<proteinExistence type="predicted"/>
<evidence type="ECO:0000313" key="8">
    <source>
        <dbReference type="EMBL" id="KAK7484536.1"/>
    </source>
</evidence>
<dbReference type="InterPro" id="IPR047153">
    <property type="entry name" value="TRIM45/56/19-like"/>
</dbReference>
<evidence type="ECO:0000259" key="7">
    <source>
        <dbReference type="PROSITE" id="PS50089"/>
    </source>
</evidence>
<feature type="compositionally biased region" description="Low complexity" evidence="6">
    <location>
        <begin position="98"/>
        <end position="113"/>
    </location>
</feature>
<dbReference type="PANTHER" id="PTHR25462:SF296">
    <property type="entry name" value="MEIOTIC P26, ISOFORM F"/>
    <property type="match status" value="1"/>
</dbReference>
<protein>
    <recommendedName>
        <fullName evidence="7">RING-type domain-containing protein</fullName>
    </recommendedName>
</protein>
<accession>A0ABD0KC39</accession>
<dbReference type="InterPro" id="IPR017907">
    <property type="entry name" value="Znf_RING_CS"/>
</dbReference>
<evidence type="ECO:0000256" key="3">
    <source>
        <dbReference type="ARBA" id="ARBA00022833"/>
    </source>
</evidence>
<feature type="domain" description="RING-type" evidence="7">
    <location>
        <begin position="12"/>
        <end position="59"/>
    </location>
</feature>
<evidence type="ECO:0000313" key="9">
    <source>
        <dbReference type="Proteomes" id="UP001519460"/>
    </source>
</evidence>
<keyword evidence="1" id="KW-0479">Metal-binding</keyword>
<evidence type="ECO:0000256" key="4">
    <source>
        <dbReference type="PROSITE-ProRule" id="PRU00175"/>
    </source>
</evidence>
<keyword evidence="2 4" id="KW-0863">Zinc-finger</keyword>
<dbReference type="InterPro" id="IPR001841">
    <property type="entry name" value="Znf_RING"/>
</dbReference>
<feature type="coiled-coil region" evidence="5">
    <location>
        <begin position="144"/>
        <end position="211"/>
    </location>
</feature>
<evidence type="ECO:0000256" key="2">
    <source>
        <dbReference type="ARBA" id="ARBA00022771"/>
    </source>
</evidence>
<organism evidence="8 9">
    <name type="scientific">Batillaria attramentaria</name>
    <dbReference type="NCBI Taxonomy" id="370345"/>
    <lineage>
        <taxon>Eukaryota</taxon>
        <taxon>Metazoa</taxon>
        <taxon>Spiralia</taxon>
        <taxon>Lophotrochozoa</taxon>
        <taxon>Mollusca</taxon>
        <taxon>Gastropoda</taxon>
        <taxon>Caenogastropoda</taxon>
        <taxon>Sorbeoconcha</taxon>
        <taxon>Cerithioidea</taxon>
        <taxon>Batillariidae</taxon>
        <taxon>Batillaria</taxon>
    </lineage>
</organism>
<evidence type="ECO:0000256" key="6">
    <source>
        <dbReference type="SAM" id="MobiDB-lite"/>
    </source>
</evidence>
<dbReference type="PROSITE" id="PS00518">
    <property type="entry name" value="ZF_RING_1"/>
    <property type="match status" value="1"/>
</dbReference>